<keyword evidence="2" id="KW-1185">Reference proteome</keyword>
<dbReference type="Proteomes" id="UP000053593">
    <property type="component" value="Unassembled WGS sequence"/>
</dbReference>
<dbReference type="EMBL" id="KN834780">
    <property type="protein sequence ID" value="KIK59229.1"/>
    <property type="molecule type" value="Genomic_DNA"/>
</dbReference>
<accession>A0A0D0C9R4</accession>
<evidence type="ECO:0000313" key="1">
    <source>
        <dbReference type="EMBL" id="KIK59229.1"/>
    </source>
</evidence>
<protein>
    <submittedName>
        <fullName evidence="1">Uncharacterized protein</fullName>
    </submittedName>
</protein>
<name>A0A0D0C9R4_9AGAR</name>
<evidence type="ECO:0000313" key="2">
    <source>
        <dbReference type="Proteomes" id="UP000053593"/>
    </source>
</evidence>
<proteinExistence type="predicted"/>
<dbReference type="AlphaFoldDB" id="A0A0D0C9R4"/>
<sequence length="118" mass="13430">MTHIGFIAAHALEAGTSYVPSMFKSGTDDIVNEPDENDPRNRKTYSGFAPHVAQVLRQRWVSFYAQSRKRNTLKEPPIKLRANAESYGAVATEYYFSKKCSNFRPDQVIARESKEKVD</sequence>
<gene>
    <name evidence="1" type="ORF">GYMLUDRAFT_44614</name>
</gene>
<organism evidence="1 2">
    <name type="scientific">Collybiopsis luxurians FD-317 M1</name>
    <dbReference type="NCBI Taxonomy" id="944289"/>
    <lineage>
        <taxon>Eukaryota</taxon>
        <taxon>Fungi</taxon>
        <taxon>Dikarya</taxon>
        <taxon>Basidiomycota</taxon>
        <taxon>Agaricomycotina</taxon>
        <taxon>Agaricomycetes</taxon>
        <taxon>Agaricomycetidae</taxon>
        <taxon>Agaricales</taxon>
        <taxon>Marasmiineae</taxon>
        <taxon>Omphalotaceae</taxon>
        <taxon>Collybiopsis</taxon>
        <taxon>Collybiopsis luxurians</taxon>
    </lineage>
</organism>
<dbReference type="OrthoDB" id="3067665at2759"/>
<dbReference type="HOGENOM" id="CLU_2073425_0_0_1"/>
<reference evidence="1 2" key="1">
    <citation type="submission" date="2014-04" db="EMBL/GenBank/DDBJ databases">
        <title>Evolutionary Origins and Diversification of the Mycorrhizal Mutualists.</title>
        <authorList>
            <consortium name="DOE Joint Genome Institute"/>
            <consortium name="Mycorrhizal Genomics Consortium"/>
            <person name="Kohler A."/>
            <person name="Kuo A."/>
            <person name="Nagy L.G."/>
            <person name="Floudas D."/>
            <person name="Copeland A."/>
            <person name="Barry K.W."/>
            <person name="Cichocki N."/>
            <person name="Veneault-Fourrey C."/>
            <person name="LaButti K."/>
            <person name="Lindquist E.A."/>
            <person name="Lipzen A."/>
            <person name="Lundell T."/>
            <person name="Morin E."/>
            <person name="Murat C."/>
            <person name="Riley R."/>
            <person name="Ohm R."/>
            <person name="Sun H."/>
            <person name="Tunlid A."/>
            <person name="Henrissat B."/>
            <person name="Grigoriev I.V."/>
            <person name="Hibbett D.S."/>
            <person name="Martin F."/>
        </authorList>
    </citation>
    <scope>NUCLEOTIDE SEQUENCE [LARGE SCALE GENOMIC DNA]</scope>
    <source>
        <strain evidence="1 2">FD-317 M1</strain>
    </source>
</reference>